<dbReference type="GeneID" id="66720268"/>
<dbReference type="AlphaFoldDB" id="A0A2S6AD73"/>
<keyword evidence="2" id="KW-1185">Reference proteome</keyword>
<comment type="caution">
    <text evidence="1">The sequence shown here is derived from an EMBL/GenBank/DDBJ whole genome shotgun (WGS) entry which is preliminary data.</text>
</comment>
<dbReference type="InterPro" id="IPR023393">
    <property type="entry name" value="START-like_dom_sf"/>
</dbReference>
<reference evidence="1 2" key="1">
    <citation type="submission" date="2018-02" db="EMBL/GenBank/DDBJ databases">
        <title>8 Nocardia nova and 1 Nocardia cyriacigeorgica strain used for evolution to TMP-SMX.</title>
        <authorList>
            <person name="Mehta H."/>
            <person name="Weng J."/>
            <person name="Shamoo Y."/>
        </authorList>
    </citation>
    <scope>NUCLEOTIDE SEQUENCE [LARGE SCALE GENOMIC DNA]</scope>
    <source>
        <strain evidence="1 2">BAA2227</strain>
    </source>
</reference>
<dbReference type="Proteomes" id="UP000238356">
    <property type="component" value="Unassembled WGS sequence"/>
</dbReference>
<evidence type="ECO:0000313" key="2">
    <source>
        <dbReference type="Proteomes" id="UP000238356"/>
    </source>
</evidence>
<dbReference type="RefSeq" id="WP_064905367.1">
    <property type="nucleotide sequence ID" value="NZ_JADLQW010000020.1"/>
</dbReference>
<dbReference type="Gene3D" id="3.30.530.20">
    <property type="match status" value="1"/>
</dbReference>
<gene>
    <name evidence="1" type="ORF">C5F51_03745</name>
</gene>
<organism evidence="1 2">
    <name type="scientific">Nocardia nova</name>
    <dbReference type="NCBI Taxonomy" id="37330"/>
    <lineage>
        <taxon>Bacteria</taxon>
        <taxon>Bacillati</taxon>
        <taxon>Actinomycetota</taxon>
        <taxon>Actinomycetes</taxon>
        <taxon>Mycobacteriales</taxon>
        <taxon>Nocardiaceae</taxon>
        <taxon>Nocardia</taxon>
    </lineage>
</organism>
<dbReference type="SUPFAM" id="SSF55961">
    <property type="entry name" value="Bet v1-like"/>
    <property type="match status" value="1"/>
</dbReference>
<dbReference type="EMBL" id="PSZD01000002">
    <property type="protein sequence ID" value="PPJ31977.1"/>
    <property type="molecule type" value="Genomic_DNA"/>
</dbReference>
<evidence type="ECO:0008006" key="3">
    <source>
        <dbReference type="Google" id="ProtNLM"/>
    </source>
</evidence>
<protein>
    <recommendedName>
        <fullName evidence="3">SRPBCC family protein</fullName>
    </recommendedName>
</protein>
<sequence>MTRTDHSAARRGAAAAVGVASFLGGLATGYRLFARRWCLSWGATEEEVRRRMPGDDLLLLPDMLSTRAITIEADPSAVWPWLVQFGPGRGGIYSYDWIDRLLGVDVHSARSILPQFQDLAVGDVVTANSDNTPSRVAVLEPERTLVFRTDDGNWIWEFGLYPCPEGTRLVSRNRIATPGASTALRLFDTFFLEPGSLVMEQKMLRGIKERAEAHPVAEPARIGSKTP</sequence>
<evidence type="ECO:0000313" key="1">
    <source>
        <dbReference type="EMBL" id="PPJ31977.1"/>
    </source>
</evidence>
<accession>A0A2S6AD73</accession>
<proteinExistence type="predicted"/>
<name>A0A2S6AD73_9NOCA</name>